<dbReference type="Proteomes" id="UP001642487">
    <property type="component" value="Chromosome 9"/>
</dbReference>
<reference evidence="1 2" key="1">
    <citation type="submission" date="2024-03" db="EMBL/GenBank/DDBJ databases">
        <authorList>
            <person name="Gkanogiannis A."/>
            <person name="Becerra Lopez-Lavalle L."/>
        </authorList>
    </citation>
    <scope>NUCLEOTIDE SEQUENCE [LARGE SCALE GENOMIC DNA]</scope>
</reference>
<protein>
    <submittedName>
        <fullName evidence="1">Uncharacterized protein</fullName>
    </submittedName>
</protein>
<evidence type="ECO:0000313" key="2">
    <source>
        <dbReference type="Proteomes" id="UP001642487"/>
    </source>
</evidence>
<accession>A0ABP0Z8M4</accession>
<proteinExistence type="predicted"/>
<sequence length="75" mass="8849">MYKKKCMLSLLSQYPLSFCVYQIHICKCLASNLTKPMPLKKKKIFYSNLQLSTFNRREIFCSSRRPSPLNLELRG</sequence>
<gene>
    <name evidence="1" type="ORF">CITCOLO1_LOCUS21565</name>
</gene>
<keyword evidence="2" id="KW-1185">Reference proteome</keyword>
<evidence type="ECO:0000313" key="1">
    <source>
        <dbReference type="EMBL" id="CAK9329128.1"/>
    </source>
</evidence>
<organism evidence="1 2">
    <name type="scientific">Citrullus colocynthis</name>
    <name type="common">colocynth</name>
    <dbReference type="NCBI Taxonomy" id="252529"/>
    <lineage>
        <taxon>Eukaryota</taxon>
        <taxon>Viridiplantae</taxon>
        <taxon>Streptophyta</taxon>
        <taxon>Embryophyta</taxon>
        <taxon>Tracheophyta</taxon>
        <taxon>Spermatophyta</taxon>
        <taxon>Magnoliopsida</taxon>
        <taxon>eudicotyledons</taxon>
        <taxon>Gunneridae</taxon>
        <taxon>Pentapetalae</taxon>
        <taxon>rosids</taxon>
        <taxon>fabids</taxon>
        <taxon>Cucurbitales</taxon>
        <taxon>Cucurbitaceae</taxon>
        <taxon>Benincaseae</taxon>
        <taxon>Citrullus</taxon>
    </lineage>
</organism>
<dbReference type="EMBL" id="OZ021743">
    <property type="protein sequence ID" value="CAK9329128.1"/>
    <property type="molecule type" value="Genomic_DNA"/>
</dbReference>
<name>A0ABP0Z8M4_9ROSI</name>